<dbReference type="Proteomes" id="UP001149822">
    <property type="component" value="Unassembled WGS sequence"/>
</dbReference>
<proteinExistence type="predicted"/>
<evidence type="ECO:0000313" key="2">
    <source>
        <dbReference type="Proteomes" id="UP001149822"/>
    </source>
</evidence>
<protein>
    <submittedName>
        <fullName evidence="1">Uncharacterized protein</fullName>
    </submittedName>
</protein>
<accession>A0ABT4J6H4</accession>
<organism evidence="1 2">
    <name type="scientific">Paracoccus benzoatiresistens</name>
    <dbReference type="NCBI Taxonomy" id="2997341"/>
    <lineage>
        <taxon>Bacteria</taxon>
        <taxon>Pseudomonadati</taxon>
        <taxon>Pseudomonadota</taxon>
        <taxon>Alphaproteobacteria</taxon>
        <taxon>Rhodobacterales</taxon>
        <taxon>Paracoccaceae</taxon>
        <taxon>Paracoccus</taxon>
    </lineage>
</organism>
<dbReference type="EMBL" id="JAPTYD010000021">
    <property type="protein sequence ID" value="MCZ0962733.1"/>
    <property type="molecule type" value="Genomic_DNA"/>
</dbReference>
<comment type="caution">
    <text evidence="1">The sequence shown here is derived from an EMBL/GenBank/DDBJ whole genome shotgun (WGS) entry which is preliminary data.</text>
</comment>
<sequence>MSEWGIPDWRDPSAYGDISQWTFNCWRWEFYRRRDDLRAYFDANAASHFSSMVDIFGHNYSYSNTSEISFSIPISRFDRERAELGYESLPNPRIGNQPEWLIIPLSYGKIPDFIVKGRRYKDYAKKLEIAVKLVGMPISDKELGRLISTVPGASSEAFFDDNEIAFVIDLDKPLENQIWELKRRAHDRQRIRYGRILQERRHEKKWFRYLRTLDARTAGATWSQIACLHPTTAQTEQTARDVWEAAEALRFNL</sequence>
<keyword evidence="2" id="KW-1185">Reference proteome</keyword>
<gene>
    <name evidence="1" type="ORF">OU682_14020</name>
</gene>
<evidence type="ECO:0000313" key="1">
    <source>
        <dbReference type="EMBL" id="MCZ0962733.1"/>
    </source>
</evidence>
<dbReference type="RefSeq" id="WP_268942778.1">
    <property type="nucleotide sequence ID" value="NZ_JAPTYD010000021.1"/>
</dbReference>
<reference evidence="1" key="1">
    <citation type="submission" date="2022-12" db="EMBL/GenBank/DDBJ databases">
        <title>Paracoccus sp. EF6 isolated from a lake water.</title>
        <authorList>
            <person name="Liu H."/>
        </authorList>
    </citation>
    <scope>NUCLEOTIDE SEQUENCE</scope>
    <source>
        <strain evidence="1">EF6</strain>
    </source>
</reference>
<name>A0ABT4J6H4_9RHOB</name>